<name>A0A5N3QZ88_9VIBR</name>
<evidence type="ECO:0000313" key="1">
    <source>
        <dbReference type="EMBL" id="KAB0286941.1"/>
    </source>
</evidence>
<evidence type="ECO:0000313" key="2">
    <source>
        <dbReference type="Proteomes" id="UP000326789"/>
    </source>
</evidence>
<dbReference type="EMBL" id="VWSE01000008">
    <property type="protein sequence ID" value="KAB0286941.1"/>
    <property type="molecule type" value="Genomic_DNA"/>
</dbReference>
<gene>
    <name evidence="1" type="ORF">F2P58_20120</name>
</gene>
<sequence length="149" mass="17326">MMTAAELKQSISWLHNDVDEALEDANDEHAKAKYKKIFDSLEWLHEMLLMRESDKNHLKMLGYREDSNQVQCMVSNVVGLNFLEVNELADSEFLIGDWFMSVANVDEQQSYQTKIYGPYKTDRQAMDAARKSLSVTRFNVTENPERRAQ</sequence>
<accession>A0A5N3QZ88</accession>
<comment type="caution">
    <text evidence="1">The sequence shown here is derived from an EMBL/GenBank/DDBJ whole genome shotgun (WGS) entry which is preliminary data.</text>
</comment>
<dbReference type="RefSeq" id="WP_150872374.1">
    <property type="nucleotide sequence ID" value="NZ_VWSE01000008.1"/>
</dbReference>
<reference evidence="1 2" key="1">
    <citation type="submission" date="2019-09" db="EMBL/GenBank/DDBJ databases">
        <title>Whole genome sequence of Vibrio fortis.</title>
        <authorList>
            <person name="Das S.K."/>
        </authorList>
    </citation>
    <scope>NUCLEOTIDE SEQUENCE [LARGE SCALE GENOMIC DNA]</scope>
    <source>
        <strain evidence="1 2">AN60</strain>
    </source>
</reference>
<organism evidence="1 2">
    <name type="scientific">Vibrio fortis</name>
    <dbReference type="NCBI Taxonomy" id="212667"/>
    <lineage>
        <taxon>Bacteria</taxon>
        <taxon>Pseudomonadati</taxon>
        <taxon>Pseudomonadota</taxon>
        <taxon>Gammaproteobacteria</taxon>
        <taxon>Vibrionales</taxon>
        <taxon>Vibrionaceae</taxon>
        <taxon>Vibrio</taxon>
    </lineage>
</organism>
<dbReference type="AlphaFoldDB" id="A0A5N3QZ88"/>
<dbReference type="Proteomes" id="UP000326789">
    <property type="component" value="Unassembled WGS sequence"/>
</dbReference>
<proteinExistence type="predicted"/>
<protein>
    <submittedName>
        <fullName evidence="1">Uncharacterized protein</fullName>
    </submittedName>
</protein>